<evidence type="ECO:0000313" key="1">
    <source>
        <dbReference type="EMBL" id="GBN15464.1"/>
    </source>
</evidence>
<protein>
    <submittedName>
        <fullName evidence="1">Uncharacterized protein</fullName>
    </submittedName>
</protein>
<name>A0A4Y2LLS6_ARAVE</name>
<evidence type="ECO:0000313" key="2">
    <source>
        <dbReference type="Proteomes" id="UP000499080"/>
    </source>
</evidence>
<comment type="caution">
    <text evidence="1">The sequence shown here is derived from an EMBL/GenBank/DDBJ whole genome shotgun (WGS) entry which is preliminary data.</text>
</comment>
<dbReference type="EMBL" id="BGPR01006028">
    <property type="protein sequence ID" value="GBN15464.1"/>
    <property type="molecule type" value="Genomic_DNA"/>
</dbReference>
<organism evidence="1 2">
    <name type="scientific">Araneus ventricosus</name>
    <name type="common">Orbweaver spider</name>
    <name type="synonym">Epeira ventricosa</name>
    <dbReference type="NCBI Taxonomy" id="182803"/>
    <lineage>
        <taxon>Eukaryota</taxon>
        <taxon>Metazoa</taxon>
        <taxon>Ecdysozoa</taxon>
        <taxon>Arthropoda</taxon>
        <taxon>Chelicerata</taxon>
        <taxon>Arachnida</taxon>
        <taxon>Araneae</taxon>
        <taxon>Araneomorphae</taxon>
        <taxon>Entelegynae</taxon>
        <taxon>Araneoidea</taxon>
        <taxon>Araneidae</taxon>
        <taxon>Araneus</taxon>
    </lineage>
</organism>
<dbReference type="AlphaFoldDB" id="A0A4Y2LLS6"/>
<dbReference type="Proteomes" id="UP000499080">
    <property type="component" value="Unassembled WGS sequence"/>
</dbReference>
<sequence>MLLKLDIHDRSTPRKWRGGTPHHSIFQPIRLGRSFTVVPSKPQSQPLLHLLLPPPGTREPLPAPISSPSPTYLRRSHFSIYDPAVSMEQLVIQIGWKYK</sequence>
<reference evidence="1 2" key="1">
    <citation type="journal article" date="2019" name="Sci. Rep.">
        <title>Orb-weaving spider Araneus ventricosus genome elucidates the spidroin gene catalogue.</title>
        <authorList>
            <person name="Kono N."/>
            <person name="Nakamura H."/>
            <person name="Ohtoshi R."/>
            <person name="Moran D.A.P."/>
            <person name="Shinohara A."/>
            <person name="Yoshida Y."/>
            <person name="Fujiwara M."/>
            <person name="Mori M."/>
            <person name="Tomita M."/>
            <person name="Arakawa K."/>
        </authorList>
    </citation>
    <scope>NUCLEOTIDE SEQUENCE [LARGE SCALE GENOMIC DNA]</scope>
</reference>
<keyword evidence="2" id="KW-1185">Reference proteome</keyword>
<proteinExistence type="predicted"/>
<gene>
    <name evidence="1" type="ORF">AVEN_248381_1</name>
</gene>
<accession>A0A4Y2LLS6</accession>